<dbReference type="Proteomes" id="UP000692816">
    <property type="component" value="Unassembled WGS sequence"/>
</dbReference>
<evidence type="ECO:0000313" key="7">
    <source>
        <dbReference type="EMBL" id="MBO1434710.1"/>
    </source>
</evidence>
<accession>A0ABS3MTP6</accession>
<dbReference type="InterPro" id="IPR036388">
    <property type="entry name" value="WH-like_DNA-bd_sf"/>
</dbReference>
<evidence type="ECO:0000256" key="5">
    <source>
        <dbReference type="ARBA" id="ARBA00023163"/>
    </source>
</evidence>
<dbReference type="SUPFAM" id="SSF53850">
    <property type="entry name" value="Periplasmic binding protein-like II"/>
    <property type="match status" value="1"/>
</dbReference>
<feature type="domain" description="HTH lysR-type" evidence="6">
    <location>
        <begin position="18"/>
        <end position="75"/>
    </location>
</feature>
<dbReference type="Gene3D" id="1.10.10.10">
    <property type="entry name" value="Winged helix-like DNA-binding domain superfamily/Winged helix DNA-binding domain"/>
    <property type="match status" value="1"/>
</dbReference>
<evidence type="ECO:0000256" key="3">
    <source>
        <dbReference type="ARBA" id="ARBA00023015"/>
    </source>
</evidence>
<name>A0ABS3MTP6_9BRAD</name>
<dbReference type="InterPro" id="IPR005119">
    <property type="entry name" value="LysR_subst-bd"/>
</dbReference>
<keyword evidence="4" id="KW-0238">DNA-binding</keyword>
<dbReference type="Pfam" id="PF03466">
    <property type="entry name" value="LysR_substrate"/>
    <property type="match status" value="1"/>
</dbReference>
<comment type="similarity">
    <text evidence="2">Belongs to the LysR transcriptional regulatory family.</text>
</comment>
<dbReference type="PANTHER" id="PTHR30346:SF0">
    <property type="entry name" value="HCA OPERON TRANSCRIPTIONAL ACTIVATOR HCAR"/>
    <property type="match status" value="1"/>
</dbReference>
<comment type="function">
    <text evidence="1">NodD regulates the expression of the nodABCFE genes which encode other nodulation proteins. NodD is also a negative regulator of its own expression. Binds flavonoids as inducers.</text>
</comment>
<dbReference type="Pfam" id="PF00126">
    <property type="entry name" value="HTH_1"/>
    <property type="match status" value="1"/>
</dbReference>
<dbReference type="EMBL" id="JAGEPA010000001">
    <property type="protein sequence ID" value="MBO1434710.1"/>
    <property type="molecule type" value="Genomic_DNA"/>
</dbReference>
<dbReference type="RefSeq" id="WP_207838115.1">
    <property type="nucleotide sequence ID" value="NZ_CP088282.1"/>
</dbReference>
<dbReference type="CDD" id="cd08414">
    <property type="entry name" value="PBP2_LTTR_aromatics_like"/>
    <property type="match status" value="1"/>
</dbReference>
<sequence>MTNSDNRHQAPCSKTLAIRMQHLRFAMAAADCGSLRRAAEMFSVKHSVLSRSIGELEHLIGTALFERSSGGVKATPAGRSVLRIARLVMEQVDTLVEIGRSTGKGEAGRLAIGFATGIAGGELRATLSEFNRRAPSVDLAAIERSRFDLADALRNGTVDIAITPGRVLLPDVEIRALWCERILLALPENHPLTAFDTIAWKDLSAETIILGKLDRERDIEDLLISKLKCFGARPRLRQHDVGRNTVEGLTGLGIGVSLTLESDSRAGSAGLVYRELWDDEGPSKVRFFAHWQADNDNQALRRFVRLLAEHYPSVPDGN</sequence>
<dbReference type="PANTHER" id="PTHR30346">
    <property type="entry name" value="TRANSCRIPTIONAL DUAL REGULATOR HCAR-RELATED"/>
    <property type="match status" value="1"/>
</dbReference>
<evidence type="ECO:0000256" key="1">
    <source>
        <dbReference type="ARBA" id="ARBA00003502"/>
    </source>
</evidence>
<proteinExistence type="inferred from homology"/>
<keyword evidence="5" id="KW-0804">Transcription</keyword>
<evidence type="ECO:0000256" key="2">
    <source>
        <dbReference type="ARBA" id="ARBA00009437"/>
    </source>
</evidence>
<gene>
    <name evidence="7" type="ORF">J4P68_36200</name>
</gene>
<keyword evidence="3" id="KW-0805">Transcription regulation</keyword>
<evidence type="ECO:0000313" key="8">
    <source>
        <dbReference type="Proteomes" id="UP000692816"/>
    </source>
</evidence>
<comment type="caution">
    <text evidence="7">The sequence shown here is derived from an EMBL/GenBank/DDBJ whole genome shotgun (WGS) entry which is preliminary data.</text>
</comment>
<keyword evidence="8" id="KW-1185">Reference proteome</keyword>
<dbReference type="InterPro" id="IPR000847">
    <property type="entry name" value="LysR_HTH_N"/>
</dbReference>
<dbReference type="SUPFAM" id="SSF46785">
    <property type="entry name" value="Winged helix' DNA-binding domain"/>
    <property type="match status" value="1"/>
</dbReference>
<dbReference type="Gene3D" id="3.40.190.10">
    <property type="entry name" value="Periplasmic binding protein-like II"/>
    <property type="match status" value="2"/>
</dbReference>
<reference evidence="7" key="1">
    <citation type="journal article" date="2021" name="Int. J. Syst. Evol. Microbiol.">
        <title>Bradyrhizobium septentrionale sp. nov. (sv. septentrionale) and Bradyrhizobium quebecense sp. nov. (sv. septentrionale) associated with legumes native to Canada possess rearranged symbiosis genes and numerous insertion sequences.</title>
        <authorList>
            <person name="Bromfield E.S.P."/>
            <person name="Cloutier S."/>
        </authorList>
    </citation>
    <scope>NUCLEOTIDE SEQUENCE</scope>
    <source>
        <strain evidence="7">12S5</strain>
    </source>
</reference>
<evidence type="ECO:0000259" key="6">
    <source>
        <dbReference type="PROSITE" id="PS50931"/>
    </source>
</evidence>
<protein>
    <submittedName>
        <fullName evidence="7">LysR family transcriptional regulator</fullName>
    </submittedName>
</protein>
<organism evidence="7 8">
    <name type="scientific">Bradyrhizobium quebecense</name>
    <dbReference type="NCBI Taxonomy" id="2748629"/>
    <lineage>
        <taxon>Bacteria</taxon>
        <taxon>Pseudomonadati</taxon>
        <taxon>Pseudomonadota</taxon>
        <taxon>Alphaproteobacteria</taxon>
        <taxon>Hyphomicrobiales</taxon>
        <taxon>Nitrobacteraceae</taxon>
        <taxon>Bradyrhizobium</taxon>
    </lineage>
</organism>
<dbReference type="InterPro" id="IPR036390">
    <property type="entry name" value="WH_DNA-bd_sf"/>
</dbReference>
<evidence type="ECO:0000256" key="4">
    <source>
        <dbReference type="ARBA" id="ARBA00023125"/>
    </source>
</evidence>
<dbReference type="PROSITE" id="PS50931">
    <property type="entry name" value="HTH_LYSR"/>
    <property type="match status" value="1"/>
</dbReference>